<dbReference type="GO" id="GO:0030001">
    <property type="term" value="P:metal ion transport"/>
    <property type="evidence" value="ECO:0007669"/>
    <property type="project" value="InterPro"/>
</dbReference>
<comment type="caution">
    <text evidence="7">The sequence shown here is derived from an EMBL/GenBank/DDBJ whole genome shotgun (WGS) entry which is preliminary data.</text>
</comment>
<dbReference type="PRINTS" id="PR00690">
    <property type="entry name" value="ADHESNFAMILY"/>
</dbReference>
<dbReference type="Pfam" id="PF01297">
    <property type="entry name" value="ZnuA"/>
    <property type="match status" value="1"/>
</dbReference>
<dbReference type="GO" id="GO:0007155">
    <property type="term" value="P:cell adhesion"/>
    <property type="evidence" value="ECO:0007669"/>
    <property type="project" value="InterPro"/>
</dbReference>
<dbReference type="InterPro" id="IPR006129">
    <property type="entry name" value="AdhesinB"/>
</dbReference>
<proteinExistence type="inferred from homology"/>
<dbReference type="GO" id="GO:0030313">
    <property type="term" value="C:cell envelope"/>
    <property type="evidence" value="ECO:0007669"/>
    <property type="project" value="UniProtKB-SubCell"/>
</dbReference>
<evidence type="ECO:0000256" key="5">
    <source>
        <dbReference type="RuleBase" id="RU003512"/>
    </source>
</evidence>
<dbReference type="Gene3D" id="3.40.50.1980">
    <property type="entry name" value="Nitrogenase molybdenum iron protein domain"/>
    <property type="match status" value="2"/>
</dbReference>
<reference evidence="7" key="1">
    <citation type="submission" date="2019-12" db="EMBL/GenBank/DDBJ databases">
        <title>High-Quality draft genome sequences of three cyanobacteria isolated from the limestone walls of the Old Cathedral of Coimbra.</title>
        <authorList>
            <person name="Tiago I."/>
            <person name="Soares F."/>
            <person name="Portugal A."/>
        </authorList>
    </citation>
    <scope>NUCLEOTIDE SEQUENCE [LARGE SCALE GENOMIC DNA]</scope>
    <source>
        <strain evidence="7">C</strain>
    </source>
</reference>
<feature type="region of interest" description="Disordered" evidence="6">
    <location>
        <begin position="132"/>
        <end position="173"/>
    </location>
</feature>
<dbReference type="PANTHER" id="PTHR42953:SF1">
    <property type="entry name" value="METAL-BINDING PROTEIN HI_0362-RELATED"/>
    <property type="match status" value="1"/>
</dbReference>
<sequence length="360" mass="38406">MAILGRSCWPFAIAALTITLFSGCGSSPQTPESGATEGEETAPMVVATSSILCNLAEQIAEATIDLTCLMGAGIDPHVYQPTPEDRKAIEDAELILYNGYDFEPSLENLIASTTNPAPKVAVAEVAIANPIMGEPHHHDHGDSHDHSHDNDHDHDHGSHAHNGHDPDHGAAASAELAPDPHVWHSAENGIQVVAVIRESLTQLVPEQSTFYEQNAQTLKAELAEIHDWIQAQIATIPANQRQLVTTHDALQYYGDAYGLTIEGALQGLSTEQSPTATRIRELVDAVQDAEVPTIFAEVTANPNVLQTIARDAGVQVSEQKLFADGLGEPGSGGDTYQTMLLTNTETIVRGLGGQSTAFVQ</sequence>
<keyword evidence="2 5" id="KW-0813">Transport</keyword>
<dbReference type="InterPro" id="IPR050492">
    <property type="entry name" value="Bact_metal-bind_prot9"/>
</dbReference>
<dbReference type="PROSITE" id="PS51257">
    <property type="entry name" value="PROKAR_LIPOPROTEIN"/>
    <property type="match status" value="1"/>
</dbReference>
<dbReference type="PANTHER" id="PTHR42953">
    <property type="entry name" value="HIGH-AFFINITY ZINC UPTAKE SYSTEM PROTEIN ZNUA-RELATED"/>
    <property type="match status" value="1"/>
</dbReference>
<dbReference type="PRINTS" id="PR00691">
    <property type="entry name" value="ADHESINB"/>
</dbReference>
<evidence type="ECO:0000313" key="7">
    <source>
        <dbReference type="EMBL" id="NCJ05920.1"/>
    </source>
</evidence>
<dbReference type="GO" id="GO:0046872">
    <property type="term" value="F:metal ion binding"/>
    <property type="evidence" value="ECO:0007669"/>
    <property type="project" value="UniProtKB-KW"/>
</dbReference>
<evidence type="ECO:0000256" key="4">
    <source>
        <dbReference type="ARBA" id="ARBA00022729"/>
    </source>
</evidence>
<organism evidence="7 8">
    <name type="scientific">Petrachloros mirabilis ULC683</name>
    <dbReference type="NCBI Taxonomy" id="2781853"/>
    <lineage>
        <taxon>Bacteria</taxon>
        <taxon>Bacillati</taxon>
        <taxon>Cyanobacteriota</taxon>
        <taxon>Cyanophyceae</taxon>
        <taxon>Synechococcales</taxon>
        <taxon>Petrachlorosaceae</taxon>
        <taxon>Petrachloros</taxon>
        <taxon>Petrachloros mirabilis</taxon>
    </lineage>
</organism>
<dbReference type="AlphaFoldDB" id="A0A8K2A7C2"/>
<evidence type="ECO:0000256" key="6">
    <source>
        <dbReference type="SAM" id="MobiDB-lite"/>
    </source>
</evidence>
<dbReference type="SUPFAM" id="SSF53807">
    <property type="entry name" value="Helical backbone' metal receptor"/>
    <property type="match status" value="1"/>
</dbReference>
<evidence type="ECO:0000313" key="8">
    <source>
        <dbReference type="Proteomes" id="UP000607397"/>
    </source>
</evidence>
<feature type="compositionally biased region" description="Basic and acidic residues" evidence="6">
    <location>
        <begin position="134"/>
        <end position="168"/>
    </location>
</feature>
<evidence type="ECO:0000256" key="3">
    <source>
        <dbReference type="ARBA" id="ARBA00022723"/>
    </source>
</evidence>
<name>A0A8K2A7C2_9CYAN</name>
<evidence type="ECO:0000256" key="1">
    <source>
        <dbReference type="ARBA" id="ARBA00004196"/>
    </source>
</evidence>
<keyword evidence="4" id="KW-0732">Signal</keyword>
<keyword evidence="3" id="KW-0479">Metal-binding</keyword>
<accession>A0A8K2A7C2</accession>
<dbReference type="InterPro" id="IPR006127">
    <property type="entry name" value="ZnuA-like"/>
</dbReference>
<dbReference type="EMBL" id="WVIC01000007">
    <property type="protein sequence ID" value="NCJ05920.1"/>
    <property type="molecule type" value="Genomic_DNA"/>
</dbReference>
<dbReference type="Proteomes" id="UP000607397">
    <property type="component" value="Unassembled WGS sequence"/>
</dbReference>
<dbReference type="InterPro" id="IPR006128">
    <property type="entry name" value="Lipoprotein_PsaA-like"/>
</dbReference>
<comment type="similarity">
    <text evidence="5">Belongs to the bacterial solute-binding protein 9 family.</text>
</comment>
<gene>
    <name evidence="7" type="ORF">GS597_05210</name>
</gene>
<comment type="subcellular location">
    <subcellularLocation>
        <location evidence="1">Cell envelope</location>
    </subcellularLocation>
</comment>
<protein>
    <submittedName>
        <fullName evidence="7">Zinc ABC transporter solute-binding protein</fullName>
    </submittedName>
</protein>
<keyword evidence="8" id="KW-1185">Reference proteome</keyword>
<evidence type="ECO:0000256" key="2">
    <source>
        <dbReference type="ARBA" id="ARBA00022448"/>
    </source>
</evidence>